<dbReference type="CDD" id="cd06223">
    <property type="entry name" value="PRTases_typeI"/>
    <property type="match status" value="1"/>
</dbReference>
<accession>A0A511RJB6</accession>
<feature type="domain" description="Phosphoribosyltransferase" evidence="1">
    <location>
        <begin position="55"/>
        <end position="196"/>
    </location>
</feature>
<evidence type="ECO:0000259" key="1">
    <source>
        <dbReference type="Pfam" id="PF00156"/>
    </source>
</evidence>
<dbReference type="Gene3D" id="3.30.1310.20">
    <property type="entry name" value="PRTase-like"/>
    <property type="match status" value="1"/>
</dbReference>
<name>A0A511RJB6_9DEIN</name>
<dbReference type="InterPro" id="IPR029057">
    <property type="entry name" value="PRTase-like"/>
</dbReference>
<protein>
    <submittedName>
        <fullName evidence="2">Phosphoribosyltransferase</fullName>
    </submittedName>
</protein>
<proteinExistence type="predicted"/>
<dbReference type="SUPFAM" id="SSF53271">
    <property type="entry name" value="PRTase-like"/>
    <property type="match status" value="1"/>
</dbReference>
<dbReference type="AlphaFoldDB" id="A0A511RJB6"/>
<dbReference type="GO" id="GO:0016757">
    <property type="term" value="F:glycosyltransferase activity"/>
    <property type="evidence" value="ECO:0007669"/>
    <property type="project" value="UniProtKB-KW"/>
</dbReference>
<comment type="caution">
    <text evidence="2">The sequence shown here is derived from an EMBL/GenBank/DDBJ whole genome shotgun (WGS) entry which is preliminary data.</text>
</comment>
<evidence type="ECO:0000313" key="3">
    <source>
        <dbReference type="Proteomes" id="UP000321827"/>
    </source>
</evidence>
<evidence type="ECO:0000313" key="2">
    <source>
        <dbReference type="EMBL" id="GEM89042.1"/>
    </source>
</evidence>
<dbReference type="Proteomes" id="UP000321827">
    <property type="component" value="Unassembled WGS sequence"/>
</dbReference>
<reference evidence="2 3" key="1">
    <citation type="submission" date="2019-07" db="EMBL/GenBank/DDBJ databases">
        <title>Whole genome shotgun sequence of Oceanithermus desulfurans NBRC 100063.</title>
        <authorList>
            <person name="Hosoyama A."/>
            <person name="Uohara A."/>
            <person name="Ohji S."/>
            <person name="Ichikawa N."/>
        </authorList>
    </citation>
    <scope>NUCLEOTIDE SEQUENCE [LARGE SCALE GENOMIC DNA]</scope>
    <source>
        <strain evidence="2 3">NBRC 100063</strain>
    </source>
</reference>
<sequence>MRGGFSFYPEAGAMGEARTLPELEGQSRVFEDRADAGRVLARWLAPAWKRAAGGIVLAVPAGGVPVGLELARGLELPLDLIFVRKLHYPDNPEAGFGALGEGGELLVDPEAAAVLGPQAVARVVEHERKDLARRVRRLRGDRPPPDLEGRAVLVVDDGLASGSTMLVAVREARARGAERVEVAVPTASRDAARRVAAAADRVWVANLRPGPPFAVADAYRRWRDLSLDEVAALLRG</sequence>
<keyword evidence="2" id="KW-0808">Transferase</keyword>
<dbReference type="Pfam" id="PF00156">
    <property type="entry name" value="Pribosyltran"/>
    <property type="match status" value="1"/>
</dbReference>
<organism evidence="2 3">
    <name type="scientific">Oceanithermus desulfurans NBRC 100063</name>
    <dbReference type="NCBI Taxonomy" id="1227550"/>
    <lineage>
        <taxon>Bacteria</taxon>
        <taxon>Thermotogati</taxon>
        <taxon>Deinococcota</taxon>
        <taxon>Deinococci</taxon>
        <taxon>Thermales</taxon>
        <taxon>Thermaceae</taxon>
        <taxon>Oceanithermus</taxon>
    </lineage>
</organism>
<dbReference type="EMBL" id="BJXN01000003">
    <property type="protein sequence ID" value="GEM89042.1"/>
    <property type="molecule type" value="Genomic_DNA"/>
</dbReference>
<dbReference type="InterPro" id="IPR000836">
    <property type="entry name" value="PRTase_dom"/>
</dbReference>
<keyword evidence="2" id="KW-0328">Glycosyltransferase</keyword>
<gene>
    <name evidence="2" type="ORF">ODE01S_04760</name>
</gene>
<dbReference type="Gene3D" id="3.40.50.2020">
    <property type="match status" value="1"/>
</dbReference>